<sequence length="189" mass="21478">MANKAFYQNFIQAVTAIDWCIANRLQMPALMLIYSGIDSFSWAASMDKSNNGRTRFISWVEKYMLPEKKLPCTAEDIYSARCAILHTMTSESNLSKAGKAQRVAYCWGAATHEELHAALQKTGEKNIIALHIEDLHQAFRLGMAKFVEESETNEELKKALQESAEKHFYSMEDETVDNFLNRLGIRMGV</sequence>
<reference evidence="1 2" key="1">
    <citation type="submission" date="2016-11" db="EMBL/GenBank/DDBJ databases">
        <authorList>
            <person name="Jaros S."/>
            <person name="Januszkiewicz K."/>
            <person name="Wedrychowicz H."/>
        </authorList>
    </citation>
    <scope>NUCLEOTIDE SEQUENCE [LARGE SCALE GENOMIC DNA]</scope>
    <source>
        <strain evidence="1 2">DSM 5091</strain>
    </source>
</reference>
<organism evidence="1 2">
    <name type="scientific">Malonomonas rubra DSM 5091</name>
    <dbReference type="NCBI Taxonomy" id="1122189"/>
    <lineage>
        <taxon>Bacteria</taxon>
        <taxon>Pseudomonadati</taxon>
        <taxon>Thermodesulfobacteriota</taxon>
        <taxon>Desulfuromonadia</taxon>
        <taxon>Desulfuromonadales</taxon>
        <taxon>Geopsychrobacteraceae</taxon>
        <taxon>Malonomonas</taxon>
    </lineage>
</organism>
<name>A0A1M6M8B0_MALRU</name>
<dbReference type="Proteomes" id="UP000184171">
    <property type="component" value="Unassembled WGS sequence"/>
</dbReference>
<gene>
    <name evidence="1" type="ORF">SAMN02745165_03205</name>
</gene>
<dbReference type="AlphaFoldDB" id="A0A1M6M8B0"/>
<protein>
    <submittedName>
        <fullName evidence="1">Uncharacterized protein</fullName>
    </submittedName>
</protein>
<dbReference type="OrthoDB" id="5540937at2"/>
<dbReference type="STRING" id="1122189.SAMN02745165_03205"/>
<keyword evidence="2" id="KW-1185">Reference proteome</keyword>
<evidence type="ECO:0000313" key="2">
    <source>
        <dbReference type="Proteomes" id="UP000184171"/>
    </source>
</evidence>
<dbReference type="RefSeq" id="WP_072909741.1">
    <property type="nucleotide sequence ID" value="NZ_FQZT01000016.1"/>
</dbReference>
<proteinExistence type="predicted"/>
<accession>A0A1M6M8B0</accession>
<dbReference type="EMBL" id="FQZT01000016">
    <property type="protein sequence ID" value="SHJ79493.1"/>
    <property type="molecule type" value="Genomic_DNA"/>
</dbReference>
<evidence type="ECO:0000313" key="1">
    <source>
        <dbReference type="EMBL" id="SHJ79493.1"/>
    </source>
</evidence>